<dbReference type="Pfam" id="PF06827">
    <property type="entry name" value="zf-FPG_IleRS"/>
    <property type="match status" value="1"/>
</dbReference>
<dbReference type="PRINTS" id="PR00984">
    <property type="entry name" value="TRNASYNTHILE"/>
</dbReference>
<dbReference type="GO" id="GO:0004822">
    <property type="term" value="F:isoleucine-tRNA ligase activity"/>
    <property type="evidence" value="ECO:0007669"/>
    <property type="project" value="UniProtKB-EC"/>
</dbReference>
<dbReference type="GO" id="GO:0006428">
    <property type="term" value="P:isoleucyl-tRNA aminoacylation"/>
    <property type="evidence" value="ECO:0007669"/>
    <property type="project" value="InterPro"/>
</dbReference>
<dbReference type="Gene3D" id="3.40.50.620">
    <property type="entry name" value="HUPs"/>
    <property type="match status" value="2"/>
</dbReference>
<accession>A0A3B1DAZ6</accession>
<keyword evidence="4" id="KW-0067">ATP-binding</keyword>
<dbReference type="EC" id="6.1.1.5" evidence="1"/>
<dbReference type="SUPFAM" id="SSF50677">
    <property type="entry name" value="ValRS/IleRS/LeuRS editing domain"/>
    <property type="match status" value="1"/>
</dbReference>
<name>A0A3B1DAZ6_9ZZZZ</name>
<organism evidence="11">
    <name type="scientific">hydrothermal vent metagenome</name>
    <dbReference type="NCBI Taxonomy" id="652676"/>
    <lineage>
        <taxon>unclassified sequences</taxon>
        <taxon>metagenomes</taxon>
        <taxon>ecological metagenomes</taxon>
    </lineage>
</organism>
<keyword evidence="3" id="KW-0547">Nucleotide-binding</keyword>
<dbReference type="InterPro" id="IPR002301">
    <property type="entry name" value="Ile-tRNA-ligase"/>
</dbReference>
<keyword evidence="2 11" id="KW-0436">Ligase</keyword>
<dbReference type="InterPro" id="IPR001412">
    <property type="entry name" value="aa-tRNA-synth_I_CS"/>
</dbReference>
<dbReference type="HAMAP" id="MF_02002">
    <property type="entry name" value="Ile_tRNA_synth_type1"/>
    <property type="match status" value="1"/>
</dbReference>
<evidence type="ECO:0000313" key="11">
    <source>
        <dbReference type="EMBL" id="VAX33148.1"/>
    </source>
</evidence>
<dbReference type="Gene3D" id="3.90.740.10">
    <property type="entry name" value="Valyl/Leucyl/Isoleucyl-tRNA synthetase, editing domain"/>
    <property type="match status" value="1"/>
</dbReference>
<evidence type="ECO:0000256" key="2">
    <source>
        <dbReference type="ARBA" id="ARBA00022598"/>
    </source>
</evidence>
<dbReference type="InterPro" id="IPR050081">
    <property type="entry name" value="Ile-tRNA_ligase"/>
</dbReference>
<evidence type="ECO:0000259" key="8">
    <source>
        <dbReference type="Pfam" id="PF00133"/>
    </source>
</evidence>
<dbReference type="PROSITE" id="PS00178">
    <property type="entry name" value="AA_TRNA_LIGASE_I"/>
    <property type="match status" value="1"/>
</dbReference>
<dbReference type="SUPFAM" id="SSF52374">
    <property type="entry name" value="Nucleotidylyl transferase"/>
    <property type="match status" value="1"/>
</dbReference>
<evidence type="ECO:0000256" key="7">
    <source>
        <dbReference type="ARBA" id="ARBA00032665"/>
    </source>
</evidence>
<dbReference type="GO" id="GO:0005524">
    <property type="term" value="F:ATP binding"/>
    <property type="evidence" value="ECO:0007669"/>
    <property type="project" value="UniProtKB-KW"/>
</dbReference>
<protein>
    <recommendedName>
        <fullName evidence="1">isoleucine--tRNA ligase</fullName>
        <ecNumber evidence="1">6.1.1.5</ecNumber>
    </recommendedName>
    <alternativeName>
        <fullName evidence="7">Isoleucyl-tRNA synthetase</fullName>
    </alternativeName>
</protein>
<dbReference type="Pfam" id="PF00133">
    <property type="entry name" value="tRNA-synt_1"/>
    <property type="match status" value="1"/>
</dbReference>
<reference evidence="11" key="1">
    <citation type="submission" date="2018-06" db="EMBL/GenBank/DDBJ databases">
        <authorList>
            <person name="Zhirakovskaya E."/>
        </authorList>
    </citation>
    <scope>NUCLEOTIDE SEQUENCE</scope>
</reference>
<dbReference type="NCBIfam" id="TIGR00392">
    <property type="entry name" value="ileS"/>
    <property type="match status" value="1"/>
</dbReference>
<dbReference type="GO" id="GO:0000049">
    <property type="term" value="F:tRNA binding"/>
    <property type="evidence" value="ECO:0007669"/>
    <property type="project" value="InterPro"/>
</dbReference>
<dbReference type="Gene3D" id="1.10.10.830">
    <property type="entry name" value="Ile-tRNA synthetase CP2 domain-like"/>
    <property type="match status" value="1"/>
</dbReference>
<feature type="domain" description="Methionyl/Valyl/Leucyl/Isoleucyl-tRNA synthetase anticodon-binding" evidence="10">
    <location>
        <begin position="696"/>
        <end position="849"/>
    </location>
</feature>
<dbReference type="InterPro" id="IPR002300">
    <property type="entry name" value="aa-tRNA-synth_Ia"/>
</dbReference>
<dbReference type="PANTHER" id="PTHR42765">
    <property type="entry name" value="SOLEUCYL-TRNA SYNTHETASE"/>
    <property type="match status" value="1"/>
</dbReference>
<dbReference type="InterPro" id="IPR033708">
    <property type="entry name" value="Anticodon_Ile_BEm"/>
</dbReference>
<dbReference type="Gene3D" id="1.10.730.20">
    <property type="match status" value="1"/>
</dbReference>
<dbReference type="GO" id="GO:0002161">
    <property type="term" value="F:aminoacyl-tRNA deacylase activity"/>
    <property type="evidence" value="ECO:0007669"/>
    <property type="project" value="InterPro"/>
</dbReference>
<evidence type="ECO:0000256" key="6">
    <source>
        <dbReference type="ARBA" id="ARBA00023146"/>
    </source>
</evidence>
<dbReference type="InterPro" id="IPR009008">
    <property type="entry name" value="Val/Leu/Ile-tRNA-synth_edit"/>
</dbReference>
<evidence type="ECO:0000256" key="5">
    <source>
        <dbReference type="ARBA" id="ARBA00022917"/>
    </source>
</evidence>
<evidence type="ECO:0000259" key="9">
    <source>
        <dbReference type="Pfam" id="PF06827"/>
    </source>
</evidence>
<dbReference type="AlphaFoldDB" id="A0A3B1DAZ6"/>
<dbReference type="InterPro" id="IPR013155">
    <property type="entry name" value="M/V/L/I-tRNA-synth_anticd-bd"/>
</dbReference>
<evidence type="ECO:0000256" key="1">
    <source>
        <dbReference type="ARBA" id="ARBA00013165"/>
    </source>
</evidence>
<dbReference type="InterPro" id="IPR014729">
    <property type="entry name" value="Rossmann-like_a/b/a_fold"/>
</dbReference>
<keyword evidence="6 11" id="KW-0030">Aminoacyl-tRNA synthetase</keyword>
<dbReference type="CDD" id="cd07960">
    <property type="entry name" value="Anticodon_Ia_Ile_BEm"/>
    <property type="match status" value="1"/>
</dbReference>
<gene>
    <name evidence="11" type="ORF">MNBD_NITROSPIRAE01-1520</name>
</gene>
<dbReference type="PANTHER" id="PTHR42765:SF1">
    <property type="entry name" value="ISOLEUCINE--TRNA LIGASE, MITOCHONDRIAL"/>
    <property type="match status" value="1"/>
</dbReference>
<dbReference type="InterPro" id="IPR023585">
    <property type="entry name" value="Ile-tRNA-ligase_type1"/>
</dbReference>
<evidence type="ECO:0000259" key="10">
    <source>
        <dbReference type="Pfam" id="PF08264"/>
    </source>
</evidence>
<evidence type="ECO:0000256" key="3">
    <source>
        <dbReference type="ARBA" id="ARBA00022741"/>
    </source>
</evidence>
<keyword evidence="5" id="KW-0648">Protein biosynthesis</keyword>
<dbReference type="EMBL" id="UOGF01000102">
    <property type="protein sequence ID" value="VAX33148.1"/>
    <property type="molecule type" value="Genomic_DNA"/>
</dbReference>
<dbReference type="InterPro" id="IPR009080">
    <property type="entry name" value="tRNAsynth_Ia_anticodon-bd"/>
</dbReference>
<feature type="domain" description="Zinc finger FPG/IleRS-type" evidence="9">
    <location>
        <begin position="916"/>
        <end position="944"/>
    </location>
</feature>
<feature type="domain" description="Aminoacyl-tRNA synthetase class Ia" evidence="8">
    <location>
        <begin position="32"/>
        <end position="650"/>
    </location>
</feature>
<dbReference type="FunFam" id="3.40.50.620:FF:000152">
    <property type="entry name" value="Isoleucine--tRNA ligase"/>
    <property type="match status" value="1"/>
</dbReference>
<proteinExistence type="inferred from homology"/>
<dbReference type="InterPro" id="IPR010663">
    <property type="entry name" value="Znf_FPG/IleRS"/>
</dbReference>
<evidence type="ECO:0000256" key="4">
    <source>
        <dbReference type="ARBA" id="ARBA00022840"/>
    </source>
</evidence>
<sequence>MDKLPSYKESLNLPQTDFPMRAQLAQREVTQLEDWESVRLYDEIQKRHASHPPYILHDGPPYANGHIHIGHALNKILKDIIIKSKSMSGFRTPYVPGWDCHGLPIEHQVLKKLGSKKREMSKIEIRQKCRESALHFVKIQKEEFKRLGIFGDWENPYLTLTPDYEAAIVREFAKVFASGGVYKGKKPVLWCSSDETALAEAEVEYADKVSPSIYVKFKIKDALGRLSEADAADTSFVIWTTTPWTLVANKAISLNPGLKYCLIKTPTGKVILAEDLVDVSMKAFGFSAGSFEVTDQHWLGEALEGMIAQHPFLDQTSPIILGEHVTLEQGTGCVHTAPGHGQEDYEVGLRYNLEVYAPVNHYGKFTEEAGAFAGLKVVDANKKIIETLKDKNALLSASEISHSYPHCWRCKKPVIFRATEQWFISMAKNDLRTRALKSISKDVKWIPKWGQDRIEGMVTNRPDWCISRQRVWGVPIVAFGCLGCHKPFSSETIIKHVADLMETTGEGSDLWFSKSADALLPEGTVCPECGGTSFQQEQDILDVWFESGVSHAAVLKARANLSWPADLYLEGSDQHRGWFHSTMLASLMTDDCVPYKTVLTHGFVMDGAGKKMSKSLGNVIAPQEIIKQNGADILRLWVAATDFSGDMRISPDILKQVAEAYRKIRNTCRFLLGNLHDFSVEESLYKTKVEDFQEIDFWALDKLNLLNEKVQGAYDESTFHVVFHAINNFCAVDLSAFYLDILKDRLYASAKDAPERRIAQSVMQEILMTLVRLMAPILSFTAEEIWRNLPKDLKVDDSVHLTTFPKIQKVDPKRLQHWEGLLQVREAVSLVLETARKERKIGNSLQATVSLEVKEALYEKLQKHAGFLAEFFIVSKVHLRKWKTGSQTDRLQETEWVFQNTVDALGLKIQVTAALGEKCARCWIYREDLGTQSAYPTLCKRCTEVVISEHSDAS</sequence>
<dbReference type="GO" id="GO:0005829">
    <property type="term" value="C:cytosol"/>
    <property type="evidence" value="ECO:0007669"/>
    <property type="project" value="TreeGrafter"/>
</dbReference>
<dbReference type="SUPFAM" id="SSF47323">
    <property type="entry name" value="Anticodon-binding domain of a subclass of class I aminoacyl-tRNA synthetases"/>
    <property type="match status" value="1"/>
</dbReference>
<dbReference type="Pfam" id="PF08264">
    <property type="entry name" value="Anticodon_1"/>
    <property type="match status" value="1"/>
</dbReference>
<dbReference type="CDD" id="cd00818">
    <property type="entry name" value="IleRS_core"/>
    <property type="match status" value="1"/>
</dbReference>